<keyword evidence="1" id="KW-1133">Transmembrane helix</keyword>
<accession>A0AA96Y7N9</accession>
<reference evidence="2" key="1">
    <citation type="submission" date="2020-05" db="EMBL/GenBank/DDBJ databases">
        <authorList>
            <person name="Zhu T."/>
            <person name="Keshari N."/>
            <person name="Lu X."/>
        </authorList>
    </citation>
    <scope>NUCLEOTIDE SEQUENCE</scope>
    <source>
        <strain evidence="2">NK1-22</strain>
    </source>
</reference>
<protein>
    <submittedName>
        <fullName evidence="2">Uncharacterized protein</fullName>
    </submittedName>
</protein>
<feature type="transmembrane region" description="Helical" evidence="1">
    <location>
        <begin position="51"/>
        <end position="70"/>
    </location>
</feature>
<evidence type="ECO:0000256" key="1">
    <source>
        <dbReference type="SAM" id="Phobius"/>
    </source>
</evidence>
<organism evidence="2">
    <name type="scientific">Thermoleptolyngbya oregonensis NK1-22</name>
    <dbReference type="NCBI Taxonomy" id="2547457"/>
    <lineage>
        <taxon>Bacteria</taxon>
        <taxon>Bacillati</taxon>
        <taxon>Cyanobacteriota</taxon>
        <taxon>Cyanophyceae</taxon>
        <taxon>Oculatellales</taxon>
        <taxon>Oculatellaceae</taxon>
        <taxon>Thermoleptolyngbya</taxon>
    </lineage>
</organism>
<dbReference type="AlphaFoldDB" id="A0AA96Y7N9"/>
<dbReference type="EMBL" id="CP053540">
    <property type="protein sequence ID" value="WOB45239.1"/>
    <property type="molecule type" value="Genomic_DNA"/>
</dbReference>
<sequence length="71" mass="7888">MRLLISNDPISKATMRATGIVLVFVGGLLLLQAWNEVQTSGRRSRTFWQDMVLGSAFAALGVWLIVWGVLR</sequence>
<dbReference type="KEGG" id="tog:HNI00_20440"/>
<keyword evidence="1" id="KW-0812">Transmembrane</keyword>
<evidence type="ECO:0000313" key="2">
    <source>
        <dbReference type="EMBL" id="WOB45239.1"/>
    </source>
</evidence>
<gene>
    <name evidence="2" type="ORF">HNI00_20440</name>
</gene>
<dbReference type="RefSeq" id="WP_297078269.1">
    <property type="nucleotide sequence ID" value="NZ_CP053540.1"/>
</dbReference>
<keyword evidence="1" id="KW-0472">Membrane</keyword>
<name>A0AA96Y7N9_9CYAN</name>
<proteinExistence type="predicted"/>